<dbReference type="OrthoDB" id="514823at2759"/>
<evidence type="ECO:0000256" key="1">
    <source>
        <dbReference type="ARBA" id="ARBA00004123"/>
    </source>
</evidence>
<dbReference type="GO" id="GO:0043625">
    <property type="term" value="C:delta DNA polymerase complex"/>
    <property type="evidence" value="ECO:0007669"/>
    <property type="project" value="InterPro"/>
</dbReference>
<keyword evidence="3" id="KW-0235">DNA replication</keyword>
<accession>A0A5N5SJH6</accession>
<evidence type="ECO:0000256" key="5">
    <source>
        <dbReference type="SAM" id="MobiDB-lite"/>
    </source>
</evidence>
<dbReference type="GO" id="GO:0006297">
    <property type="term" value="P:nucleotide-excision repair, DNA gap filling"/>
    <property type="evidence" value="ECO:0007669"/>
    <property type="project" value="TreeGrafter"/>
</dbReference>
<dbReference type="AlphaFoldDB" id="A0A5N5SJH6"/>
<feature type="compositionally biased region" description="Basic and acidic residues" evidence="5">
    <location>
        <begin position="255"/>
        <end position="299"/>
    </location>
</feature>
<protein>
    <recommendedName>
        <fullName evidence="2">DNA polymerase delta subunit 3</fullName>
    </recommendedName>
</protein>
<keyword evidence="4" id="KW-0539">Nucleus</keyword>
<dbReference type="PANTHER" id="PTHR17598:SF13">
    <property type="entry name" value="DNA POLYMERASE DELTA SUBUNIT 3"/>
    <property type="match status" value="1"/>
</dbReference>
<sequence length="420" mass="48236">MDLQYLDNLDIFINDENKIVTYRWLSLTLSVSSNIAKQMLYHYLQKSKDSDKECKLSVTYLLSGLQFDEELKQDVHKVCVVREDDLEKVKSTFKTIYSLHIYSLQKVQIKDLNILYGIDYDNIKEDVFQSAQYSSISPSSKFRSNVQTKQEIPATSPKKEIFNTNIVTSKIDANDGIIHNKENKFKENSVFQKSTSKKGKGALQSMFANQVKRQETKKPLEVKQESNIKSNSKSVSDGVKKKGSLDAFVSKGPKIKTEEIRRSPRKLSQDKEDVIKKEIRRSPRKLSQDKEDGMKKEIDSVNSDINGTEVEKKIQLSPKREENKKTTKFVKKSPERKCKRKSTSTDMKSIKRQRIMTLADSSSESSAEEEEEAFNESPMPSPPRKTLESDDDDDESPFPPTPKPEETSEKKTELQKKNMN</sequence>
<feature type="region of interest" description="Disordered" evidence="5">
    <location>
        <begin position="209"/>
        <end position="240"/>
    </location>
</feature>
<name>A0A5N5SJH6_9CRUS</name>
<evidence type="ECO:0000313" key="7">
    <source>
        <dbReference type="Proteomes" id="UP000326759"/>
    </source>
</evidence>
<organism evidence="6 7">
    <name type="scientific">Armadillidium nasatum</name>
    <dbReference type="NCBI Taxonomy" id="96803"/>
    <lineage>
        <taxon>Eukaryota</taxon>
        <taxon>Metazoa</taxon>
        <taxon>Ecdysozoa</taxon>
        <taxon>Arthropoda</taxon>
        <taxon>Crustacea</taxon>
        <taxon>Multicrustacea</taxon>
        <taxon>Malacostraca</taxon>
        <taxon>Eumalacostraca</taxon>
        <taxon>Peracarida</taxon>
        <taxon>Isopoda</taxon>
        <taxon>Oniscidea</taxon>
        <taxon>Crinocheta</taxon>
        <taxon>Armadillidiidae</taxon>
        <taxon>Armadillidium</taxon>
    </lineage>
</organism>
<dbReference type="EMBL" id="SEYY01024317">
    <property type="protein sequence ID" value="KAB7494214.1"/>
    <property type="molecule type" value="Genomic_DNA"/>
</dbReference>
<dbReference type="Proteomes" id="UP000326759">
    <property type="component" value="Unassembled WGS sequence"/>
</dbReference>
<feature type="compositionally biased region" description="Basic and acidic residues" evidence="5">
    <location>
        <begin position="309"/>
        <end position="325"/>
    </location>
</feature>
<gene>
    <name evidence="6" type="primary">POLD3</name>
    <name evidence="6" type="ORF">Anas_06718</name>
</gene>
<evidence type="ECO:0000256" key="4">
    <source>
        <dbReference type="ARBA" id="ARBA00023242"/>
    </source>
</evidence>
<keyword evidence="7" id="KW-1185">Reference proteome</keyword>
<dbReference type="InterPro" id="IPR041913">
    <property type="entry name" value="POLD3_sf"/>
</dbReference>
<reference evidence="6 7" key="1">
    <citation type="journal article" date="2019" name="PLoS Biol.">
        <title>Sex chromosomes control vertical transmission of feminizing Wolbachia symbionts in an isopod.</title>
        <authorList>
            <person name="Becking T."/>
            <person name="Chebbi M.A."/>
            <person name="Giraud I."/>
            <person name="Moumen B."/>
            <person name="Laverre T."/>
            <person name="Caubet Y."/>
            <person name="Peccoud J."/>
            <person name="Gilbert C."/>
            <person name="Cordaux R."/>
        </authorList>
    </citation>
    <scope>NUCLEOTIDE SEQUENCE [LARGE SCALE GENOMIC DNA]</scope>
    <source>
        <strain evidence="6">ANa2</strain>
        <tissue evidence="6">Whole body excluding digestive tract and cuticle</tissue>
    </source>
</reference>
<dbReference type="PANTHER" id="PTHR17598">
    <property type="entry name" value="DNA POLYMERASE DELTA SUBUNIT 3"/>
    <property type="match status" value="1"/>
</dbReference>
<dbReference type="FunFam" id="3.90.1030.20:FF:000002">
    <property type="entry name" value="DNA polymerase delta subunit"/>
    <property type="match status" value="1"/>
</dbReference>
<dbReference type="InterPro" id="IPR019038">
    <property type="entry name" value="POLD3"/>
</dbReference>
<dbReference type="Pfam" id="PF09507">
    <property type="entry name" value="CDC27"/>
    <property type="match status" value="1"/>
</dbReference>
<feature type="compositionally biased region" description="Basic and acidic residues" evidence="5">
    <location>
        <begin position="403"/>
        <end position="420"/>
    </location>
</feature>
<feature type="region of interest" description="Disordered" evidence="5">
    <location>
        <begin position="255"/>
        <end position="420"/>
    </location>
</feature>
<evidence type="ECO:0000256" key="3">
    <source>
        <dbReference type="ARBA" id="ARBA00022705"/>
    </source>
</evidence>
<evidence type="ECO:0000313" key="6">
    <source>
        <dbReference type="EMBL" id="KAB7494214.1"/>
    </source>
</evidence>
<feature type="compositionally biased region" description="Basic and acidic residues" evidence="5">
    <location>
        <begin position="212"/>
        <end position="226"/>
    </location>
</feature>
<comment type="caution">
    <text evidence="6">The sequence shown here is derived from an EMBL/GenBank/DDBJ whole genome shotgun (WGS) entry which is preliminary data.</text>
</comment>
<dbReference type="GO" id="GO:0006271">
    <property type="term" value="P:DNA strand elongation involved in DNA replication"/>
    <property type="evidence" value="ECO:0007669"/>
    <property type="project" value="TreeGrafter"/>
</dbReference>
<evidence type="ECO:0000256" key="2">
    <source>
        <dbReference type="ARBA" id="ARBA00017589"/>
    </source>
</evidence>
<dbReference type="GO" id="GO:1904161">
    <property type="term" value="P:DNA synthesis involved in UV-damage excision repair"/>
    <property type="evidence" value="ECO:0007669"/>
    <property type="project" value="TreeGrafter"/>
</dbReference>
<comment type="subcellular location">
    <subcellularLocation>
        <location evidence="1">Nucleus</location>
    </subcellularLocation>
</comment>
<dbReference type="Gene3D" id="3.90.1030.20">
    <property type="entry name" value="DNA polymerase delta, p66 (Cdc27) subunit, wHTH domain"/>
    <property type="match status" value="1"/>
</dbReference>
<dbReference type="GO" id="GO:0003887">
    <property type="term" value="F:DNA-directed DNA polymerase activity"/>
    <property type="evidence" value="ECO:0007669"/>
    <property type="project" value="TreeGrafter"/>
</dbReference>
<proteinExistence type="predicted"/>